<dbReference type="AlphaFoldDB" id="A0A9X1MW51"/>
<gene>
    <name evidence="1" type="ORF">LPW36_02050</name>
</gene>
<dbReference type="EMBL" id="JAJNAG010000002">
    <property type="protein sequence ID" value="MCD1124827.1"/>
    <property type="molecule type" value="Genomic_DNA"/>
</dbReference>
<dbReference type="RefSeq" id="WP_230607836.1">
    <property type="nucleotide sequence ID" value="NZ_JAJNAG010000002.1"/>
</dbReference>
<protein>
    <submittedName>
        <fullName evidence="1">Uncharacterized protein</fullName>
    </submittedName>
</protein>
<evidence type="ECO:0000313" key="1">
    <source>
        <dbReference type="EMBL" id="MCD1124827.1"/>
    </source>
</evidence>
<reference evidence="1" key="1">
    <citation type="submission" date="2021-11" db="EMBL/GenBank/DDBJ databases">
        <title>Jinshanibacter sp. isolated from one year old Eriocheir sinensis.</title>
        <authorList>
            <person name="Li J.-Y."/>
            <person name="He W."/>
            <person name="Gao T.-H."/>
        </authorList>
    </citation>
    <scope>NUCLEOTIDE SEQUENCE</scope>
    <source>
        <strain evidence="1">LJY008</strain>
    </source>
</reference>
<proteinExistence type="predicted"/>
<keyword evidence="2" id="KW-1185">Reference proteome</keyword>
<evidence type="ECO:0000313" key="2">
    <source>
        <dbReference type="Proteomes" id="UP001139171"/>
    </source>
</evidence>
<comment type="caution">
    <text evidence="1">The sequence shown here is derived from an EMBL/GenBank/DDBJ whole genome shotgun (WGS) entry which is preliminary data.</text>
</comment>
<dbReference type="Proteomes" id="UP001139171">
    <property type="component" value="Unassembled WGS sequence"/>
</dbReference>
<organism evidence="1 2">
    <name type="scientific">Limnobaculum eriocheiris</name>
    <dbReference type="NCBI Taxonomy" id="2897391"/>
    <lineage>
        <taxon>Bacteria</taxon>
        <taxon>Pseudomonadati</taxon>
        <taxon>Pseudomonadota</taxon>
        <taxon>Gammaproteobacteria</taxon>
        <taxon>Enterobacterales</taxon>
        <taxon>Budviciaceae</taxon>
        <taxon>Limnobaculum</taxon>
    </lineage>
</organism>
<sequence length="329" mass="36801">MSTFLLERQEYSPALFLFPSNHLRYAEYHAMINIDNAPVFGRVAGESGIVIAGMPVFGTTNKPDYSPIDLTTEKLDERIRFMCASSHACYDKNGLIYYAGPDECPVEYINGVAVGRHEPEAQSTNYLRFSGAYYTAYRCYYQYNRPSPDGLNTAVNIITTTVNNGASFCDVDSLVGIECTTSIIAKHVSGACNWVFKQEGSSASDIIFTPAEKAFNRKSRTFTPILYSGHVRMSLLNYGTLAVEDTACSFHRQMEQGKIATSPIKESTVFTTRGASFLLVEMQGAAGIRVRYTTGDYDEYPANGEEWFPLPWSKKNWGTRYIPTIEYIQ</sequence>
<name>A0A9X1MW51_9GAMM</name>
<accession>A0A9X1MW51</accession>